<dbReference type="OrthoDB" id="6637496at2"/>
<evidence type="ECO:0000313" key="2">
    <source>
        <dbReference type="EMBL" id="EMD23015.1"/>
    </source>
</evidence>
<dbReference type="PROSITE" id="PS51502">
    <property type="entry name" value="S_R_A_B_BARREL"/>
    <property type="match status" value="1"/>
</dbReference>
<dbReference type="EMBL" id="MUXN01000002">
    <property type="protein sequence ID" value="OOC08133.1"/>
    <property type="molecule type" value="Genomic_DNA"/>
</dbReference>
<evidence type="ECO:0000313" key="4">
    <source>
        <dbReference type="Proteomes" id="UP000014137"/>
    </source>
</evidence>
<keyword evidence="5" id="KW-1185">Reference proteome</keyword>
<dbReference type="EMBL" id="ANMG01000083">
    <property type="protein sequence ID" value="EMD23015.1"/>
    <property type="molecule type" value="Genomic_DNA"/>
</dbReference>
<dbReference type="InterPro" id="IPR013097">
    <property type="entry name" value="Dabb"/>
</dbReference>
<dbReference type="SMART" id="SM00886">
    <property type="entry name" value="Dabb"/>
    <property type="match status" value="1"/>
</dbReference>
<evidence type="ECO:0000259" key="1">
    <source>
        <dbReference type="PROSITE" id="PS51502"/>
    </source>
</evidence>
<accession>M2PU20</accession>
<dbReference type="PANTHER" id="PTHR37832:SF1">
    <property type="entry name" value="STRESS-RESPONSE A_B BARREL DOMAIN-CONTAINING PROTEIN"/>
    <property type="match status" value="1"/>
</dbReference>
<dbReference type="Gene3D" id="3.30.70.100">
    <property type="match status" value="1"/>
</dbReference>
<dbReference type="PANTHER" id="PTHR37832">
    <property type="entry name" value="BLL2683 PROTEIN"/>
    <property type="match status" value="1"/>
</dbReference>
<reference evidence="2 4" key="1">
    <citation type="submission" date="2012-10" db="EMBL/GenBank/DDBJ databases">
        <title>Genome assembly of Amycolatopsis azurea DSM 43854.</title>
        <authorList>
            <person name="Khatri I."/>
            <person name="Kaur I."/>
            <person name="Subramanian S."/>
            <person name="Mayilraj S."/>
        </authorList>
    </citation>
    <scope>NUCLEOTIDE SEQUENCE [LARGE SCALE GENOMIC DNA]</scope>
    <source>
        <strain evidence="2 4">DSM 43854</strain>
    </source>
</reference>
<dbReference type="SUPFAM" id="SSF54909">
    <property type="entry name" value="Dimeric alpha+beta barrel"/>
    <property type="match status" value="1"/>
</dbReference>
<gene>
    <name evidence="3" type="ORF">B0293_04495</name>
    <name evidence="2" type="ORF">C791_7832</name>
</gene>
<proteinExistence type="predicted"/>
<dbReference type="Pfam" id="PF07876">
    <property type="entry name" value="Dabb"/>
    <property type="match status" value="1"/>
</dbReference>
<dbReference type="AlphaFoldDB" id="M2PU20"/>
<dbReference type="PATRIC" id="fig|1238180.3.peg.7305"/>
<evidence type="ECO:0000313" key="3">
    <source>
        <dbReference type="EMBL" id="OOC08133.1"/>
    </source>
</evidence>
<protein>
    <recommendedName>
        <fullName evidence="1">Stress-response A/B barrel domain-containing protein</fullName>
    </recommendedName>
</protein>
<comment type="caution">
    <text evidence="2">The sequence shown here is derived from an EMBL/GenBank/DDBJ whole genome shotgun (WGS) entry which is preliminary data.</text>
</comment>
<dbReference type="Proteomes" id="UP000014137">
    <property type="component" value="Unassembled WGS sequence"/>
</dbReference>
<dbReference type="InterPro" id="IPR011008">
    <property type="entry name" value="Dimeric_a/b-barrel"/>
</dbReference>
<organism evidence="2 4">
    <name type="scientific">Amycolatopsis azurea DSM 43854</name>
    <dbReference type="NCBI Taxonomy" id="1238180"/>
    <lineage>
        <taxon>Bacteria</taxon>
        <taxon>Bacillati</taxon>
        <taxon>Actinomycetota</taxon>
        <taxon>Actinomycetes</taxon>
        <taxon>Pseudonocardiales</taxon>
        <taxon>Pseudonocardiaceae</taxon>
        <taxon>Amycolatopsis</taxon>
    </lineage>
</organism>
<dbReference type="RefSeq" id="WP_005166221.1">
    <property type="nucleotide sequence ID" value="NZ_ANMG01000083.1"/>
</dbReference>
<evidence type="ECO:0000313" key="5">
    <source>
        <dbReference type="Proteomes" id="UP000188551"/>
    </source>
</evidence>
<name>M2PU20_9PSEU</name>
<sequence length="106" mass="12117">MTIRHIVLFKLKSGIEPDDPRVLSAMAMSRSHGKHIDEIQEWWAGPDVSRRDISYDFAVEGVFADMDAVARYAVHAHHQQGVALWRELATWVVVDLDERFAAQETD</sequence>
<reference evidence="3 5" key="2">
    <citation type="submission" date="2017-02" db="EMBL/GenBank/DDBJ databases">
        <title>Amycolatopsis azurea DSM 43854 draft genome.</title>
        <authorList>
            <person name="Mayilraj S."/>
        </authorList>
    </citation>
    <scope>NUCLEOTIDE SEQUENCE [LARGE SCALE GENOMIC DNA]</scope>
    <source>
        <strain evidence="3 5">DSM 43854</strain>
    </source>
</reference>
<feature type="domain" description="Stress-response A/B barrel" evidence="1">
    <location>
        <begin position="3"/>
        <end position="96"/>
    </location>
</feature>
<dbReference type="Proteomes" id="UP000188551">
    <property type="component" value="Unassembled WGS sequence"/>
</dbReference>